<dbReference type="EC" id="4.2.1.2" evidence="4"/>
<dbReference type="SUPFAM" id="SSF117457">
    <property type="entry name" value="FumA C-terminal domain-like"/>
    <property type="match status" value="1"/>
</dbReference>
<feature type="domain" description="Fe-S hydro-lyase tartrate dehydratase beta-type catalytic" evidence="3">
    <location>
        <begin position="1"/>
        <end position="91"/>
    </location>
</feature>
<reference evidence="4" key="1">
    <citation type="submission" date="2019-08" db="EMBL/GenBank/DDBJ databases">
        <authorList>
            <person name="Kucharzyk K."/>
            <person name="Murdoch R.W."/>
            <person name="Higgins S."/>
            <person name="Loffler F."/>
        </authorList>
    </citation>
    <scope>NUCLEOTIDE SEQUENCE</scope>
</reference>
<dbReference type="Gene3D" id="3.20.130.10">
    <property type="entry name" value="Fe-S hydro-lyase, tartrate dehydratase beta-type, catalytic domain"/>
    <property type="match status" value="1"/>
</dbReference>
<dbReference type="InterPro" id="IPR004647">
    <property type="entry name" value="Fe-S_hydro-lyase_TtdB-typ_cat"/>
</dbReference>
<dbReference type="Pfam" id="PF05683">
    <property type="entry name" value="Fumerase_C"/>
    <property type="match status" value="1"/>
</dbReference>
<sequence>MDPFTTFMLNQGVKGFIGKGPRSTEIRRALQQHGAVYFAAIGGAAALQARSIIKMETIAYEDLGAEAIRRLYVSGMAVYVANDCYGGSIFPEEYDYKE</sequence>
<dbReference type="AlphaFoldDB" id="A0A645GTW3"/>
<protein>
    <submittedName>
        <fullName evidence="4">Fumarate hydratase class I, anaerobic</fullName>
        <ecNumber evidence="4">4.2.1.2</ecNumber>
    </submittedName>
</protein>
<proteinExistence type="inferred from homology"/>
<evidence type="ECO:0000256" key="2">
    <source>
        <dbReference type="ARBA" id="ARBA00023239"/>
    </source>
</evidence>
<dbReference type="InterPro" id="IPR036660">
    <property type="entry name" value="Fe-S_hydroAse_TtdB_cat_sf"/>
</dbReference>
<comment type="similarity">
    <text evidence="1">Belongs to the class-I fumarase family.</text>
</comment>
<dbReference type="PANTHER" id="PTHR43351">
    <property type="entry name" value="L(+)-TARTRATE DEHYDRATASE SUBUNIT BETA"/>
    <property type="match status" value="1"/>
</dbReference>
<comment type="caution">
    <text evidence="4">The sequence shown here is derived from an EMBL/GenBank/DDBJ whole genome shotgun (WGS) entry which is preliminary data.</text>
</comment>
<evidence type="ECO:0000259" key="3">
    <source>
        <dbReference type="Pfam" id="PF05683"/>
    </source>
</evidence>
<dbReference type="EMBL" id="VSSQ01077416">
    <property type="protein sequence ID" value="MPN27494.1"/>
    <property type="molecule type" value="Genomic_DNA"/>
</dbReference>
<keyword evidence="2 4" id="KW-0456">Lyase</keyword>
<dbReference type="PANTHER" id="PTHR43351:SF2">
    <property type="entry name" value="L(+)-TARTRATE DEHYDRATASE SUBUNIT BETA-RELATED"/>
    <property type="match status" value="1"/>
</dbReference>
<gene>
    <name evidence="4" type="primary">fumB_17</name>
    <name evidence="4" type="ORF">SDC9_174928</name>
</gene>
<name>A0A645GTW3_9ZZZZ</name>
<evidence type="ECO:0000313" key="4">
    <source>
        <dbReference type="EMBL" id="MPN27494.1"/>
    </source>
</evidence>
<accession>A0A645GTW3</accession>
<dbReference type="GO" id="GO:0004333">
    <property type="term" value="F:fumarate hydratase activity"/>
    <property type="evidence" value="ECO:0007669"/>
    <property type="project" value="UniProtKB-EC"/>
</dbReference>
<organism evidence="4">
    <name type="scientific">bioreactor metagenome</name>
    <dbReference type="NCBI Taxonomy" id="1076179"/>
    <lineage>
        <taxon>unclassified sequences</taxon>
        <taxon>metagenomes</taxon>
        <taxon>ecological metagenomes</taxon>
    </lineage>
</organism>
<evidence type="ECO:0000256" key="1">
    <source>
        <dbReference type="ARBA" id="ARBA00008876"/>
    </source>
</evidence>